<dbReference type="RefSeq" id="XP_029958644.1">
    <property type="nucleotide sequence ID" value="XM_030102784.1"/>
</dbReference>
<evidence type="ECO:0000256" key="10">
    <source>
        <dbReference type="SAM" id="MobiDB-lite"/>
    </source>
</evidence>
<dbReference type="PRINTS" id="PR00657">
    <property type="entry name" value="CCCHEMOKINER"/>
</dbReference>
<dbReference type="PRINTS" id="PR00237">
    <property type="entry name" value="GPCRRHODOPSN"/>
</dbReference>
<dbReference type="PANTHER" id="PTHR10489:SF686">
    <property type="entry name" value="C-C CHEMOKINE RECEPTOR TYPE 5"/>
    <property type="match status" value="1"/>
</dbReference>
<evidence type="ECO:0000313" key="13">
    <source>
        <dbReference type="Ensembl" id="ENSSFAP00005013207.1"/>
    </source>
</evidence>
<dbReference type="GO" id="GO:0007204">
    <property type="term" value="P:positive regulation of cytosolic calcium ion concentration"/>
    <property type="evidence" value="ECO:0007669"/>
    <property type="project" value="TreeGrafter"/>
</dbReference>
<reference evidence="13" key="3">
    <citation type="submission" date="2025-09" db="UniProtKB">
        <authorList>
            <consortium name="Ensembl"/>
        </authorList>
    </citation>
    <scope>IDENTIFICATION</scope>
</reference>
<dbReference type="OrthoDB" id="5970631at2759"/>
<feature type="transmembrane region" description="Helical" evidence="11">
    <location>
        <begin position="207"/>
        <end position="226"/>
    </location>
</feature>
<dbReference type="CDD" id="cd14984">
    <property type="entry name" value="7tmA_Chemokine_R"/>
    <property type="match status" value="1"/>
</dbReference>
<comment type="subcellular location">
    <subcellularLocation>
        <location evidence="1">Cell membrane</location>
        <topology evidence="1">Multi-pass membrane protein</topology>
    </subcellularLocation>
</comment>
<feature type="transmembrane region" description="Helical" evidence="11">
    <location>
        <begin position="277"/>
        <end position="303"/>
    </location>
</feature>
<feature type="domain" description="G-protein coupled receptors family 1 profile" evidence="12">
    <location>
        <begin position="55"/>
        <end position="300"/>
    </location>
</feature>
<dbReference type="GO" id="GO:0009897">
    <property type="term" value="C:external side of plasma membrane"/>
    <property type="evidence" value="ECO:0007669"/>
    <property type="project" value="TreeGrafter"/>
</dbReference>
<proteinExistence type="inferred from homology"/>
<dbReference type="InterPro" id="IPR017452">
    <property type="entry name" value="GPCR_Rhodpsn_7TM"/>
</dbReference>
<name>A0A672G4T9_SALFA</name>
<dbReference type="PROSITE" id="PS00237">
    <property type="entry name" value="G_PROTEIN_RECEP_F1_1"/>
    <property type="match status" value="1"/>
</dbReference>
<sequence length="348" mass="39829">MTDEVSTTNTTMYDYSAYFDGVDFFSPCSNTTMKEFSKVFLATLYSVVFILGFIGNGLVVCVSVKYRKQTSLTDICLCNLALSDLVFVLTLPFYARFVVKQQWTFGNFMCHFISGFYQVGFFSSIFFMVVMTLDRYMLIVHAHRAARHHTVKAGIMVVALVWVLSLCISLPSWIFTKVSTNKSGDAWCGDTIDDKVWKHFNLVTTNVLGLILPLLVMIVCYSRIILRLMSLRNLKRHRTVKLIIFIMVIFVVFWAPYNISRFLKFLDLSDDCTWRENVQLSITITEAIAFTHCCLNPIIYAFVGQKFMSRALKMLMSWIPFSSRTSLDSSSRKSSVSRSSDVTSTFVM</sequence>
<evidence type="ECO:0000256" key="7">
    <source>
        <dbReference type="ARBA" id="ARBA00023170"/>
    </source>
</evidence>
<dbReference type="PANTHER" id="PTHR10489">
    <property type="entry name" value="CELL ADHESION MOLECULE"/>
    <property type="match status" value="1"/>
</dbReference>
<comment type="similarity">
    <text evidence="9">Belongs to the G-protein coupled receptor 1 family.</text>
</comment>
<accession>A0A672G4T9</accession>
<reference evidence="13" key="2">
    <citation type="submission" date="2025-08" db="UniProtKB">
        <authorList>
            <consortium name="Ensembl"/>
        </authorList>
    </citation>
    <scope>IDENTIFICATION</scope>
</reference>
<dbReference type="Pfam" id="PF00001">
    <property type="entry name" value="7tm_1"/>
    <property type="match status" value="1"/>
</dbReference>
<keyword evidence="3 9" id="KW-0812">Transmembrane</keyword>
<dbReference type="Ensembl" id="ENSSFAT00005013772.1">
    <property type="protein sequence ID" value="ENSSFAP00005013207.1"/>
    <property type="gene ID" value="ENSSFAG00005007208.1"/>
</dbReference>
<keyword evidence="8 9" id="KW-0807">Transducer</keyword>
<dbReference type="InterPro" id="IPR000276">
    <property type="entry name" value="GPCR_Rhodpsn"/>
</dbReference>
<evidence type="ECO:0000259" key="12">
    <source>
        <dbReference type="PROSITE" id="PS50262"/>
    </source>
</evidence>
<evidence type="ECO:0000256" key="1">
    <source>
        <dbReference type="ARBA" id="ARBA00004651"/>
    </source>
</evidence>
<evidence type="ECO:0000256" key="2">
    <source>
        <dbReference type="ARBA" id="ARBA00022475"/>
    </source>
</evidence>
<evidence type="ECO:0000256" key="3">
    <source>
        <dbReference type="ARBA" id="ARBA00022692"/>
    </source>
</evidence>
<evidence type="ECO:0000256" key="9">
    <source>
        <dbReference type="RuleBase" id="RU000688"/>
    </source>
</evidence>
<dbReference type="FunCoup" id="A0A672G4T9">
    <property type="interactions" value="130"/>
</dbReference>
<feature type="transmembrane region" description="Helical" evidence="11">
    <location>
        <begin position="238"/>
        <end position="257"/>
    </location>
</feature>
<evidence type="ECO:0000256" key="8">
    <source>
        <dbReference type="ARBA" id="ARBA00023224"/>
    </source>
</evidence>
<dbReference type="InterPro" id="IPR050119">
    <property type="entry name" value="CCR1-9-like"/>
</dbReference>
<dbReference type="InterPro" id="IPR000355">
    <property type="entry name" value="Chemokine_rcpt"/>
</dbReference>
<keyword evidence="4 11" id="KW-1133">Transmembrane helix</keyword>
<dbReference type="PROSITE" id="PS50262">
    <property type="entry name" value="G_PROTEIN_RECEP_F1_2"/>
    <property type="match status" value="1"/>
</dbReference>
<keyword evidence="2" id="KW-1003">Cell membrane</keyword>
<dbReference type="GO" id="GO:0019722">
    <property type="term" value="P:calcium-mediated signaling"/>
    <property type="evidence" value="ECO:0007669"/>
    <property type="project" value="TreeGrafter"/>
</dbReference>
<dbReference type="OMA" id="AIAFTHC"/>
<evidence type="ECO:0000256" key="4">
    <source>
        <dbReference type="ARBA" id="ARBA00022989"/>
    </source>
</evidence>
<dbReference type="GO" id="GO:0019957">
    <property type="term" value="F:C-C chemokine binding"/>
    <property type="evidence" value="ECO:0007669"/>
    <property type="project" value="TreeGrafter"/>
</dbReference>
<dbReference type="GO" id="GO:0060326">
    <property type="term" value="P:cell chemotaxis"/>
    <property type="evidence" value="ECO:0007669"/>
    <property type="project" value="TreeGrafter"/>
</dbReference>
<keyword evidence="14" id="KW-1185">Reference proteome</keyword>
<keyword evidence="7 9" id="KW-0675">Receptor</keyword>
<organism evidence="13 14">
    <name type="scientific">Salarias fasciatus</name>
    <name type="common">Jewelled blenny</name>
    <name type="synonym">Blennius fasciatus</name>
    <dbReference type="NCBI Taxonomy" id="181472"/>
    <lineage>
        <taxon>Eukaryota</taxon>
        <taxon>Metazoa</taxon>
        <taxon>Chordata</taxon>
        <taxon>Craniata</taxon>
        <taxon>Vertebrata</taxon>
        <taxon>Euteleostomi</taxon>
        <taxon>Actinopterygii</taxon>
        <taxon>Neopterygii</taxon>
        <taxon>Teleostei</taxon>
        <taxon>Neoteleostei</taxon>
        <taxon>Acanthomorphata</taxon>
        <taxon>Ovalentaria</taxon>
        <taxon>Blenniimorphae</taxon>
        <taxon>Blenniiformes</taxon>
        <taxon>Blennioidei</taxon>
        <taxon>Blenniidae</taxon>
        <taxon>Salariinae</taxon>
        <taxon>Salarias</taxon>
    </lineage>
</organism>
<gene>
    <name evidence="13" type="primary">LOC115396768</name>
</gene>
<feature type="transmembrane region" description="Helical" evidence="11">
    <location>
        <begin position="39"/>
        <end position="64"/>
    </location>
</feature>
<dbReference type="Proteomes" id="UP000472267">
    <property type="component" value="Chromosome 11"/>
</dbReference>
<feature type="transmembrane region" description="Helical" evidence="11">
    <location>
        <begin position="153"/>
        <end position="175"/>
    </location>
</feature>
<feature type="region of interest" description="Disordered" evidence="10">
    <location>
        <begin position="324"/>
        <end position="348"/>
    </location>
</feature>
<keyword evidence="6 11" id="KW-0472">Membrane</keyword>
<evidence type="ECO:0000256" key="11">
    <source>
        <dbReference type="SAM" id="Phobius"/>
    </source>
</evidence>
<protein>
    <submittedName>
        <fullName evidence="13">C-C chemokine receptor type 3-like</fullName>
    </submittedName>
</protein>
<evidence type="ECO:0000313" key="14">
    <source>
        <dbReference type="Proteomes" id="UP000472267"/>
    </source>
</evidence>
<dbReference type="GO" id="GO:0016493">
    <property type="term" value="F:C-C chemokine receptor activity"/>
    <property type="evidence" value="ECO:0007669"/>
    <property type="project" value="TreeGrafter"/>
</dbReference>
<feature type="transmembrane region" description="Helical" evidence="11">
    <location>
        <begin position="115"/>
        <end position="133"/>
    </location>
</feature>
<dbReference type="AlphaFoldDB" id="A0A672G4T9"/>
<dbReference type="GO" id="GO:0006955">
    <property type="term" value="P:immune response"/>
    <property type="evidence" value="ECO:0007669"/>
    <property type="project" value="TreeGrafter"/>
</dbReference>
<dbReference type="Gene3D" id="1.20.1070.10">
    <property type="entry name" value="Rhodopsin 7-helix transmembrane proteins"/>
    <property type="match status" value="1"/>
</dbReference>
<keyword evidence="5 9" id="KW-0297">G-protein coupled receptor</keyword>
<evidence type="ECO:0000256" key="6">
    <source>
        <dbReference type="ARBA" id="ARBA00023136"/>
    </source>
</evidence>
<dbReference type="GeneID" id="115396768"/>
<dbReference type="SUPFAM" id="SSF81321">
    <property type="entry name" value="Family A G protein-coupled receptor-like"/>
    <property type="match status" value="1"/>
</dbReference>
<dbReference type="InParanoid" id="A0A672G4T9"/>
<feature type="transmembrane region" description="Helical" evidence="11">
    <location>
        <begin position="76"/>
        <end position="95"/>
    </location>
</feature>
<reference evidence="13" key="1">
    <citation type="submission" date="2019-06" db="EMBL/GenBank/DDBJ databases">
        <authorList>
            <consortium name="Wellcome Sanger Institute Data Sharing"/>
        </authorList>
    </citation>
    <scope>NUCLEOTIDE SEQUENCE [LARGE SCALE GENOMIC DNA]</scope>
</reference>
<evidence type="ECO:0000256" key="5">
    <source>
        <dbReference type="ARBA" id="ARBA00023040"/>
    </source>
</evidence>